<keyword evidence="5" id="KW-0418">Kinase</keyword>
<comment type="catalytic activity">
    <reaction evidence="1">
        <text>ATP + protein L-histidine = ADP + protein N-phospho-L-histidine.</text>
        <dbReference type="EC" id="2.7.13.3"/>
    </reaction>
</comment>
<evidence type="ECO:0000256" key="2">
    <source>
        <dbReference type="ARBA" id="ARBA00012438"/>
    </source>
</evidence>
<dbReference type="InterPro" id="IPR018062">
    <property type="entry name" value="HTH_AraC-typ_CS"/>
</dbReference>
<accession>A0A4U0H0C5</accession>
<dbReference type="SMART" id="SM00342">
    <property type="entry name" value="HTH_ARAC"/>
    <property type="match status" value="1"/>
</dbReference>
<dbReference type="GO" id="GO:0003700">
    <property type="term" value="F:DNA-binding transcription factor activity"/>
    <property type="evidence" value="ECO:0007669"/>
    <property type="project" value="InterPro"/>
</dbReference>
<feature type="domain" description="Histidine kinase" evidence="12">
    <location>
        <begin position="725"/>
        <end position="947"/>
    </location>
</feature>
<evidence type="ECO:0000259" key="11">
    <source>
        <dbReference type="PROSITE" id="PS01124"/>
    </source>
</evidence>
<feature type="modified residue" description="4-aspartylphosphate" evidence="9">
    <location>
        <position position="1037"/>
    </location>
</feature>
<sequence length="1244" mass="142425">MYRQVSLLIVLLFFLSGSHTYSQFLNLKFDHITSEDGLPHSTIHGITKDKYGFMWFGTWSGLARYDGYKFRIYRYDAQNPKSIINNRIHNILTDTSGTVWALTFDENFLCKYNYDTDNFERIPRDKVPDELWQRIIRRNHRLSVNYTYKQHQWYLDSYTNAVVETYLPLGLRKQYGTDPIDMWSINDNYVSDIYLDNQRILWLGTYSNGINKTYLEANPFRYLHHDPYTRNSIIDNTIRSICEDLSGNLWIATRSKGITVVQKDGRYQHFQHDETDVNSLRSNYIKKLFCDSQGYIWIGGQRGLDRYDPRTKKITRIEHPRLSNMTVFGIMEDHRHNIWLATWNGIFKYVRSTATIIHYDPAKTLPQEHVWTIFQDSKQQIWVGTEGSGIVILKEQRNGELSTVMHLKHDSSAVNTLSDNRIYSIYEDQQHNVWIGTGNGLDRYDPTTKSIKHFSGPSYPLTKGTIAGITEDQQGFLWVSHKRGISKIDKKTFSIRTFSQQDGLQSNELAEGAVYRSPHSNLLYFGGNKGVNMFHPDSIKTDTIPPRVVFTELQILNEPVEVNGTVNGRILLQKPLYLTTSLDLTYDDKSIAIEFAALHYTNSAGNKYAYMLEGFDKDWIYTDAAKRSATYSNLAPGKYTFKVRASNSDGVWNPNPATLLLTVAPPIWASTGAYILYTLILLGLLYAFYYYIVRYAKLKSKLTYEAILHEKERELHESKVQFFTNISHEIKTPLTLILTPIQQLLQLCKDNLTIQSQLRTMENNGNRLLKIVNQLLDIRRFETGHEQLTLEHLDLVDFVRSVVDSFQQAAQAKEIVLQLNTTLPLYRIDFDPDKIEKVLYNLLSNALKFTKEGGQVTVSIYIRLDSGAKHLTIDVVDNGIGIQPEDIARIFQPFQQGKSTVSGGSGLGLTYSKSLVELHGGTLYATSTQTAANQNHTVFRLTLPIEKSLDPAKERPTEYFRSAAISSSTEGQQPEIELPMPSALPRKCMLLIVEDNPEMRGYLCEFFSNTYHIVEASDGLEGIALARKHLPDLVISDVMMPNMDGITFCRHIKSDLLLCHIPVILLTAKSLVEYEIEGLEMGADDYIVKPFHLPSLALKVRNQLFSYFRLQEKFKQKVSLEPSVVNFASPDESLLQKVLSYVEDHISDSDLKIDAICSSVGLSRAQLYRKMKALTGYSMADMIKEIRLKRAQQLLREKKFQVNEIAYMVGFTDSDYFRKCFKAKFGESPSAYANSDSENGATPL</sequence>
<dbReference type="Pfam" id="PF00512">
    <property type="entry name" value="HisKA"/>
    <property type="match status" value="1"/>
</dbReference>
<dbReference type="InterPro" id="IPR003594">
    <property type="entry name" value="HATPase_dom"/>
</dbReference>
<keyword evidence="7" id="KW-0238">DNA-binding</keyword>
<dbReference type="InterPro" id="IPR013783">
    <property type="entry name" value="Ig-like_fold"/>
</dbReference>
<dbReference type="Proteomes" id="UP000309872">
    <property type="component" value="Unassembled WGS sequence"/>
</dbReference>
<feature type="domain" description="HTH araC/xylS-type" evidence="11">
    <location>
        <begin position="1136"/>
        <end position="1235"/>
    </location>
</feature>
<comment type="caution">
    <text evidence="14">The sequence shown here is derived from an EMBL/GenBank/DDBJ whole genome shotgun (WGS) entry which is preliminary data.</text>
</comment>
<dbReference type="SMART" id="SM00448">
    <property type="entry name" value="REC"/>
    <property type="match status" value="1"/>
</dbReference>
<evidence type="ECO:0000256" key="10">
    <source>
        <dbReference type="SAM" id="Phobius"/>
    </source>
</evidence>
<dbReference type="FunFam" id="1.10.287.130:FF:000045">
    <property type="entry name" value="Two-component system sensor histidine kinase/response regulator"/>
    <property type="match status" value="1"/>
</dbReference>
<dbReference type="Gene3D" id="2.60.40.10">
    <property type="entry name" value="Immunoglobulins"/>
    <property type="match status" value="1"/>
</dbReference>
<dbReference type="SUPFAM" id="SSF46689">
    <property type="entry name" value="Homeodomain-like"/>
    <property type="match status" value="1"/>
</dbReference>
<dbReference type="Pfam" id="PF07494">
    <property type="entry name" value="Reg_prop"/>
    <property type="match status" value="5"/>
</dbReference>
<dbReference type="GO" id="GO:0043565">
    <property type="term" value="F:sequence-specific DNA binding"/>
    <property type="evidence" value="ECO:0007669"/>
    <property type="project" value="InterPro"/>
</dbReference>
<evidence type="ECO:0000259" key="12">
    <source>
        <dbReference type="PROSITE" id="PS50109"/>
    </source>
</evidence>
<evidence type="ECO:0000256" key="7">
    <source>
        <dbReference type="ARBA" id="ARBA00023125"/>
    </source>
</evidence>
<dbReference type="CDD" id="cd17574">
    <property type="entry name" value="REC_OmpR"/>
    <property type="match status" value="1"/>
</dbReference>
<dbReference type="InterPro" id="IPR001789">
    <property type="entry name" value="Sig_transdc_resp-reg_receiver"/>
</dbReference>
<dbReference type="GO" id="GO:0000155">
    <property type="term" value="F:phosphorelay sensor kinase activity"/>
    <property type="evidence" value="ECO:0007669"/>
    <property type="project" value="InterPro"/>
</dbReference>
<dbReference type="SUPFAM" id="SSF47384">
    <property type="entry name" value="Homodimeric domain of signal transducing histidine kinase"/>
    <property type="match status" value="1"/>
</dbReference>
<dbReference type="PROSITE" id="PS50109">
    <property type="entry name" value="HIS_KIN"/>
    <property type="match status" value="1"/>
</dbReference>
<dbReference type="InterPro" id="IPR011123">
    <property type="entry name" value="Y_Y_Y"/>
</dbReference>
<evidence type="ECO:0000256" key="8">
    <source>
        <dbReference type="ARBA" id="ARBA00023163"/>
    </source>
</evidence>
<dbReference type="InterPro" id="IPR036097">
    <property type="entry name" value="HisK_dim/P_sf"/>
</dbReference>
<evidence type="ECO:0000256" key="1">
    <source>
        <dbReference type="ARBA" id="ARBA00000085"/>
    </source>
</evidence>
<dbReference type="PROSITE" id="PS50110">
    <property type="entry name" value="RESPONSE_REGULATORY"/>
    <property type="match status" value="1"/>
</dbReference>
<gene>
    <name evidence="14" type="ORF">FAZ19_14745</name>
</gene>
<keyword evidence="15" id="KW-1185">Reference proteome</keyword>
<dbReference type="PROSITE" id="PS01124">
    <property type="entry name" value="HTH_ARAC_FAMILY_2"/>
    <property type="match status" value="1"/>
</dbReference>
<evidence type="ECO:0000313" key="14">
    <source>
        <dbReference type="EMBL" id="TJY64454.1"/>
    </source>
</evidence>
<evidence type="ECO:0000313" key="15">
    <source>
        <dbReference type="Proteomes" id="UP000309872"/>
    </source>
</evidence>
<dbReference type="Gene3D" id="3.40.50.2300">
    <property type="match status" value="1"/>
</dbReference>
<dbReference type="Gene3D" id="2.130.10.10">
    <property type="entry name" value="YVTN repeat-like/Quinoprotein amine dehydrogenase"/>
    <property type="match status" value="3"/>
</dbReference>
<keyword evidence="3 9" id="KW-0597">Phosphoprotein</keyword>
<dbReference type="CDD" id="cd00082">
    <property type="entry name" value="HisKA"/>
    <property type="match status" value="1"/>
</dbReference>
<proteinExistence type="predicted"/>
<dbReference type="EC" id="2.7.13.3" evidence="2"/>
<evidence type="ECO:0000256" key="5">
    <source>
        <dbReference type="ARBA" id="ARBA00022777"/>
    </source>
</evidence>
<dbReference type="InterPro" id="IPR011110">
    <property type="entry name" value="Reg_prop"/>
</dbReference>
<feature type="transmembrane region" description="Helical" evidence="10">
    <location>
        <begin position="674"/>
        <end position="692"/>
    </location>
</feature>
<evidence type="ECO:0000256" key="6">
    <source>
        <dbReference type="ARBA" id="ARBA00023015"/>
    </source>
</evidence>
<keyword evidence="10" id="KW-0472">Membrane</keyword>
<evidence type="ECO:0000256" key="9">
    <source>
        <dbReference type="PROSITE-ProRule" id="PRU00169"/>
    </source>
</evidence>
<dbReference type="SUPFAM" id="SSF52172">
    <property type="entry name" value="CheY-like"/>
    <property type="match status" value="1"/>
</dbReference>
<dbReference type="SMART" id="SM00388">
    <property type="entry name" value="HisKA"/>
    <property type="match status" value="1"/>
</dbReference>
<keyword evidence="6" id="KW-0805">Transcription regulation</keyword>
<dbReference type="AlphaFoldDB" id="A0A4U0H0C5"/>
<reference evidence="14 15" key="1">
    <citation type="submission" date="2019-04" db="EMBL/GenBank/DDBJ databases">
        <title>Sphingobacterium olei sp. nov., isolated from oil-contaminated soil.</title>
        <authorList>
            <person name="Liu B."/>
        </authorList>
    </citation>
    <scope>NUCLEOTIDE SEQUENCE [LARGE SCALE GENOMIC DNA]</scope>
    <source>
        <strain evidence="14 15">Y3L14</strain>
    </source>
</reference>
<dbReference type="InterPro" id="IPR004358">
    <property type="entry name" value="Sig_transdc_His_kin-like_C"/>
</dbReference>
<dbReference type="InterPro" id="IPR011006">
    <property type="entry name" value="CheY-like_superfamily"/>
</dbReference>
<name>A0A4U0H0C5_9SPHI</name>
<dbReference type="OrthoDB" id="9809670at2"/>
<evidence type="ECO:0000256" key="3">
    <source>
        <dbReference type="ARBA" id="ARBA00022553"/>
    </source>
</evidence>
<evidence type="ECO:0000259" key="13">
    <source>
        <dbReference type="PROSITE" id="PS50110"/>
    </source>
</evidence>
<organism evidence="14 15">
    <name type="scientific">Sphingobacterium alkalisoli</name>
    <dbReference type="NCBI Taxonomy" id="1874115"/>
    <lineage>
        <taxon>Bacteria</taxon>
        <taxon>Pseudomonadati</taxon>
        <taxon>Bacteroidota</taxon>
        <taxon>Sphingobacteriia</taxon>
        <taxon>Sphingobacteriales</taxon>
        <taxon>Sphingobacteriaceae</taxon>
        <taxon>Sphingobacterium</taxon>
    </lineage>
</organism>
<keyword evidence="10" id="KW-1133">Transmembrane helix</keyword>
<dbReference type="Gene3D" id="1.10.10.60">
    <property type="entry name" value="Homeodomain-like"/>
    <property type="match status" value="1"/>
</dbReference>
<dbReference type="Gene3D" id="1.10.287.130">
    <property type="match status" value="1"/>
</dbReference>
<dbReference type="InterPro" id="IPR018060">
    <property type="entry name" value="HTH_AraC"/>
</dbReference>
<dbReference type="FunFam" id="2.60.40.10:FF:000791">
    <property type="entry name" value="Two-component system sensor histidine kinase/response regulator"/>
    <property type="match status" value="1"/>
</dbReference>
<dbReference type="RefSeq" id="WP_136821515.1">
    <property type="nucleotide sequence ID" value="NZ_BMJX01000004.1"/>
</dbReference>
<dbReference type="PRINTS" id="PR00344">
    <property type="entry name" value="BCTRLSENSOR"/>
</dbReference>
<evidence type="ECO:0000256" key="4">
    <source>
        <dbReference type="ARBA" id="ARBA00022679"/>
    </source>
</evidence>
<protein>
    <recommendedName>
        <fullName evidence="2">histidine kinase</fullName>
        <ecNumber evidence="2">2.7.13.3</ecNumber>
    </recommendedName>
</protein>
<feature type="domain" description="Response regulatory" evidence="13">
    <location>
        <begin position="989"/>
        <end position="1104"/>
    </location>
</feature>
<dbReference type="Pfam" id="PF00072">
    <property type="entry name" value="Response_reg"/>
    <property type="match status" value="1"/>
</dbReference>
<dbReference type="InterPro" id="IPR005467">
    <property type="entry name" value="His_kinase_dom"/>
</dbReference>
<dbReference type="PANTHER" id="PTHR43547">
    <property type="entry name" value="TWO-COMPONENT HISTIDINE KINASE"/>
    <property type="match status" value="1"/>
</dbReference>
<dbReference type="Pfam" id="PF07495">
    <property type="entry name" value="Y_Y_Y"/>
    <property type="match status" value="1"/>
</dbReference>
<dbReference type="Pfam" id="PF12833">
    <property type="entry name" value="HTH_18"/>
    <property type="match status" value="1"/>
</dbReference>
<dbReference type="SUPFAM" id="SSF63829">
    <property type="entry name" value="Calcium-dependent phosphotriesterase"/>
    <property type="match status" value="3"/>
</dbReference>
<dbReference type="InterPro" id="IPR009057">
    <property type="entry name" value="Homeodomain-like_sf"/>
</dbReference>
<dbReference type="PANTHER" id="PTHR43547:SF2">
    <property type="entry name" value="HYBRID SIGNAL TRANSDUCTION HISTIDINE KINASE C"/>
    <property type="match status" value="1"/>
</dbReference>
<dbReference type="PROSITE" id="PS00041">
    <property type="entry name" value="HTH_ARAC_FAMILY_1"/>
    <property type="match status" value="1"/>
</dbReference>
<keyword evidence="10" id="KW-0812">Transmembrane</keyword>
<dbReference type="SMART" id="SM00387">
    <property type="entry name" value="HATPase_c"/>
    <property type="match status" value="1"/>
</dbReference>
<keyword evidence="4" id="KW-0808">Transferase</keyword>
<dbReference type="EMBL" id="SUKA01000004">
    <property type="protein sequence ID" value="TJY64454.1"/>
    <property type="molecule type" value="Genomic_DNA"/>
</dbReference>
<dbReference type="Gene3D" id="3.30.565.10">
    <property type="entry name" value="Histidine kinase-like ATPase, C-terminal domain"/>
    <property type="match status" value="1"/>
</dbReference>
<dbReference type="InterPro" id="IPR003661">
    <property type="entry name" value="HisK_dim/P_dom"/>
</dbReference>
<dbReference type="InterPro" id="IPR036890">
    <property type="entry name" value="HATPase_C_sf"/>
</dbReference>
<keyword evidence="8" id="KW-0804">Transcription</keyword>
<dbReference type="Pfam" id="PF02518">
    <property type="entry name" value="HATPase_c"/>
    <property type="match status" value="1"/>
</dbReference>
<dbReference type="InterPro" id="IPR015943">
    <property type="entry name" value="WD40/YVTN_repeat-like_dom_sf"/>
</dbReference>
<dbReference type="SUPFAM" id="SSF55874">
    <property type="entry name" value="ATPase domain of HSP90 chaperone/DNA topoisomerase II/histidine kinase"/>
    <property type="match status" value="1"/>
</dbReference>
<dbReference type="FunFam" id="3.30.565.10:FF:000006">
    <property type="entry name" value="Sensor histidine kinase WalK"/>
    <property type="match status" value="1"/>
</dbReference>